<dbReference type="STRING" id="1319815.HMPREF0202_02792"/>
<dbReference type="EMBL" id="AXZF01000166">
    <property type="protein sequence ID" value="ERT65596.1"/>
    <property type="molecule type" value="Genomic_DNA"/>
</dbReference>
<accession>U7V219</accession>
<dbReference type="AlphaFoldDB" id="U7V219"/>
<keyword evidence="2" id="KW-1185">Reference proteome</keyword>
<organism evidence="1 2">
    <name type="scientific">Cetobacterium somerae ATCC BAA-474</name>
    <dbReference type="NCBI Taxonomy" id="1319815"/>
    <lineage>
        <taxon>Bacteria</taxon>
        <taxon>Fusobacteriati</taxon>
        <taxon>Fusobacteriota</taxon>
        <taxon>Fusobacteriia</taxon>
        <taxon>Fusobacteriales</taxon>
        <taxon>Fusobacteriaceae</taxon>
        <taxon>Cetobacterium</taxon>
    </lineage>
</organism>
<dbReference type="HOGENOM" id="CLU_3306823_0_0_0"/>
<sequence length="39" mass="4534">MISPPLKSKTPERSENLFKYAVSSNLPEQMLETIKRALW</sequence>
<dbReference type="Proteomes" id="UP000017081">
    <property type="component" value="Unassembled WGS sequence"/>
</dbReference>
<comment type="caution">
    <text evidence="1">The sequence shown here is derived from an EMBL/GenBank/DDBJ whole genome shotgun (WGS) entry which is preliminary data.</text>
</comment>
<protein>
    <submittedName>
        <fullName evidence="1">Uncharacterized protein</fullName>
    </submittedName>
</protein>
<proteinExistence type="predicted"/>
<name>U7V219_9FUSO</name>
<reference evidence="1 2" key="1">
    <citation type="submission" date="2013-08" db="EMBL/GenBank/DDBJ databases">
        <authorList>
            <person name="Weinstock G."/>
            <person name="Sodergren E."/>
            <person name="Wylie T."/>
            <person name="Fulton L."/>
            <person name="Fulton R."/>
            <person name="Fronick C."/>
            <person name="O'Laughlin M."/>
            <person name="Godfrey J."/>
            <person name="Miner T."/>
            <person name="Herter B."/>
            <person name="Appelbaum E."/>
            <person name="Cordes M."/>
            <person name="Lek S."/>
            <person name="Wollam A."/>
            <person name="Pepin K.H."/>
            <person name="Palsikar V.B."/>
            <person name="Mitreva M."/>
            <person name="Wilson R.K."/>
        </authorList>
    </citation>
    <scope>NUCLEOTIDE SEQUENCE [LARGE SCALE GENOMIC DNA]</scope>
    <source>
        <strain evidence="1 2">ATCC BAA-474</strain>
    </source>
</reference>
<evidence type="ECO:0000313" key="2">
    <source>
        <dbReference type="Proteomes" id="UP000017081"/>
    </source>
</evidence>
<evidence type="ECO:0000313" key="1">
    <source>
        <dbReference type="EMBL" id="ERT65596.1"/>
    </source>
</evidence>
<gene>
    <name evidence="1" type="ORF">HMPREF0202_02792</name>
</gene>